<dbReference type="EMBL" id="LJJB01000010">
    <property type="protein sequence ID" value="KQL47195.1"/>
    <property type="molecule type" value="Genomic_DNA"/>
</dbReference>
<dbReference type="CDD" id="cd04301">
    <property type="entry name" value="NAT_SF"/>
    <property type="match status" value="1"/>
</dbReference>
<keyword evidence="3" id="KW-1185">Reference proteome</keyword>
<feature type="domain" description="N-acetyltransferase" evidence="1">
    <location>
        <begin position="7"/>
        <end position="168"/>
    </location>
</feature>
<organism evidence="2 3">
    <name type="scientific">Brevibacillus choshinensis</name>
    <dbReference type="NCBI Taxonomy" id="54911"/>
    <lineage>
        <taxon>Bacteria</taxon>
        <taxon>Bacillati</taxon>
        <taxon>Bacillota</taxon>
        <taxon>Bacilli</taxon>
        <taxon>Bacillales</taxon>
        <taxon>Paenibacillaceae</taxon>
        <taxon>Brevibacillus</taxon>
    </lineage>
</organism>
<evidence type="ECO:0000259" key="1">
    <source>
        <dbReference type="PROSITE" id="PS51186"/>
    </source>
</evidence>
<sequence>MEDLDTTLLSRFNRYQETHRVWYIEDGQWKQKDDYFVERWDEDKKRLVLQDLQRCLQTGGIVVGAYLADTLVGFANVEGTFFGSHHEYLELPYIHVTNECRGKRIGKELFALCCEKAKSKGATKLYIAAHPSVETQQFYRSVGCVLAKEINQSIYEKEPLDIQLERSL</sequence>
<reference evidence="2 3" key="1">
    <citation type="submission" date="2015-09" db="EMBL/GenBank/DDBJ databases">
        <title>Genome sequencing project for genomic taxonomy and phylogenomics of Bacillus-like bacteria.</title>
        <authorList>
            <person name="Liu B."/>
            <person name="Wang J."/>
            <person name="Zhu Y."/>
            <person name="Liu G."/>
            <person name="Chen Q."/>
            <person name="Chen Z."/>
            <person name="Lan J."/>
            <person name="Che J."/>
            <person name="Ge C."/>
            <person name="Shi H."/>
            <person name="Pan Z."/>
            <person name="Liu X."/>
        </authorList>
    </citation>
    <scope>NUCLEOTIDE SEQUENCE [LARGE SCALE GENOMIC DNA]</scope>
    <source>
        <strain evidence="2 3">DSM 8552</strain>
    </source>
</reference>
<dbReference type="Gene3D" id="3.40.630.30">
    <property type="match status" value="1"/>
</dbReference>
<proteinExistence type="predicted"/>
<dbReference type="Pfam" id="PF00583">
    <property type="entry name" value="Acetyltransf_1"/>
    <property type="match status" value="1"/>
</dbReference>
<evidence type="ECO:0000313" key="2">
    <source>
        <dbReference type="EMBL" id="KQL47195.1"/>
    </source>
</evidence>
<accession>A0ABR5N9A3</accession>
<dbReference type="SUPFAM" id="SSF55729">
    <property type="entry name" value="Acyl-CoA N-acyltransferases (Nat)"/>
    <property type="match status" value="1"/>
</dbReference>
<dbReference type="InterPro" id="IPR016181">
    <property type="entry name" value="Acyl_CoA_acyltransferase"/>
</dbReference>
<name>A0ABR5N9A3_BRECH</name>
<dbReference type="InterPro" id="IPR000182">
    <property type="entry name" value="GNAT_dom"/>
</dbReference>
<protein>
    <recommendedName>
        <fullName evidence="1">N-acetyltransferase domain-containing protein</fullName>
    </recommendedName>
</protein>
<dbReference type="PROSITE" id="PS51186">
    <property type="entry name" value="GNAT"/>
    <property type="match status" value="1"/>
</dbReference>
<evidence type="ECO:0000313" key="3">
    <source>
        <dbReference type="Proteomes" id="UP000051063"/>
    </source>
</evidence>
<gene>
    <name evidence="2" type="ORF">AN963_12610</name>
</gene>
<comment type="caution">
    <text evidence="2">The sequence shown here is derived from an EMBL/GenBank/DDBJ whole genome shotgun (WGS) entry which is preliminary data.</text>
</comment>
<dbReference type="Proteomes" id="UP000051063">
    <property type="component" value="Unassembled WGS sequence"/>
</dbReference>